<dbReference type="Proteomes" id="UP001597286">
    <property type="component" value="Unassembled WGS sequence"/>
</dbReference>
<evidence type="ECO:0000313" key="1">
    <source>
        <dbReference type="EMBL" id="MFD1811627.1"/>
    </source>
</evidence>
<organism evidence="1 2">
    <name type="scientific">Rhodococcus gannanensis</name>
    <dbReference type="NCBI Taxonomy" id="1960308"/>
    <lineage>
        <taxon>Bacteria</taxon>
        <taxon>Bacillati</taxon>
        <taxon>Actinomycetota</taxon>
        <taxon>Actinomycetes</taxon>
        <taxon>Mycobacteriales</taxon>
        <taxon>Nocardiaceae</taxon>
        <taxon>Rhodococcus</taxon>
    </lineage>
</organism>
<name>A0ABW4NZI8_9NOCA</name>
<keyword evidence="2" id="KW-1185">Reference proteome</keyword>
<gene>
    <name evidence="1" type="ORF">ACFSJG_05330</name>
</gene>
<dbReference type="RefSeq" id="WP_378484158.1">
    <property type="nucleotide sequence ID" value="NZ_JBHUFB010000007.1"/>
</dbReference>
<reference evidence="2" key="1">
    <citation type="journal article" date="2019" name="Int. J. Syst. Evol. Microbiol.">
        <title>The Global Catalogue of Microorganisms (GCM) 10K type strain sequencing project: providing services to taxonomists for standard genome sequencing and annotation.</title>
        <authorList>
            <consortium name="The Broad Institute Genomics Platform"/>
            <consortium name="The Broad Institute Genome Sequencing Center for Infectious Disease"/>
            <person name="Wu L."/>
            <person name="Ma J."/>
        </authorList>
    </citation>
    <scope>NUCLEOTIDE SEQUENCE [LARGE SCALE GENOMIC DNA]</scope>
    <source>
        <strain evidence="2">DT72</strain>
    </source>
</reference>
<proteinExistence type="predicted"/>
<protein>
    <submittedName>
        <fullName evidence="1">Uncharacterized protein</fullName>
    </submittedName>
</protein>
<accession>A0ABW4NZI8</accession>
<sequence length="157" mass="16458">MPTIVPADSVDRGRPGFGDEFPALLLVNPDPAGERRVLGALHRLGIAAADGDRDHPGQKLFGTRIVADTAADWAGLQRWVRAVVAFGPEAWASTRTALALPHDDFRHGATVVTDGDRPITVVACTSLGDPGLTDDALRESLVAGQSAARLTWGCGGK</sequence>
<comment type="caution">
    <text evidence="1">The sequence shown here is derived from an EMBL/GenBank/DDBJ whole genome shotgun (WGS) entry which is preliminary data.</text>
</comment>
<evidence type="ECO:0000313" key="2">
    <source>
        <dbReference type="Proteomes" id="UP001597286"/>
    </source>
</evidence>
<dbReference type="EMBL" id="JBHUFB010000007">
    <property type="protein sequence ID" value="MFD1811627.1"/>
    <property type="molecule type" value="Genomic_DNA"/>
</dbReference>